<dbReference type="GO" id="GO:0006281">
    <property type="term" value="P:DNA repair"/>
    <property type="evidence" value="ECO:0007669"/>
    <property type="project" value="InterPro"/>
</dbReference>
<dbReference type="AlphaFoldDB" id="A0AAW5WT31"/>
<dbReference type="InterPro" id="IPR003583">
    <property type="entry name" value="Hlx-hairpin-Hlx_DNA-bd_motif"/>
</dbReference>
<dbReference type="PANTHER" id="PTHR21180">
    <property type="entry name" value="ENDONUCLEASE/EXONUCLEASE/PHOSPHATASE FAMILY DOMAIN-CONTAINING PROTEIN 1"/>
    <property type="match status" value="1"/>
</dbReference>
<evidence type="ECO:0000313" key="5">
    <source>
        <dbReference type="Proteomes" id="UP001212401"/>
    </source>
</evidence>
<evidence type="ECO:0000259" key="2">
    <source>
        <dbReference type="SMART" id="SM00278"/>
    </source>
</evidence>
<name>A0AAW5WT31_9LACO</name>
<dbReference type="Pfam" id="PF12836">
    <property type="entry name" value="HHH_3"/>
    <property type="match status" value="1"/>
</dbReference>
<keyword evidence="1" id="KW-1133">Transmembrane helix</keyword>
<feature type="domain" description="Helix-hairpin-helix DNA-binding motif class 1" evidence="2">
    <location>
        <begin position="193"/>
        <end position="212"/>
    </location>
</feature>
<dbReference type="Proteomes" id="UP001527392">
    <property type="component" value="Unassembled WGS sequence"/>
</dbReference>
<evidence type="ECO:0000256" key="1">
    <source>
        <dbReference type="SAM" id="Phobius"/>
    </source>
</evidence>
<dbReference type="InterPro" id="IPR004509">
    <property type="entry name" value="Competence_ComEA_HhH"/>
</dbReference>
<dbReference type="InterPro" id="IPR051675">
    <property type="entry name" value="Endo/Exo/Phosphatase_dom_1"/>
</dbReference>
<dbReference type="Proteomes" id="UP001212401">
    <property type="component" value="Unassembled WGS sequence"/>
</dbReference>
<sequence length="215" mass="23201">MEHLEEIWLNHRNKIIMVIVLLIGAVVVGGKAYHPQTNVNNDPFMTTTSKRIPTTQKQSQVKGGKAVCVDIKGAVLHPGVYRLPGGSRVNEALIAAGHETPDADMNQVNRAKQLVDAQVIYVPKKGEQIPSLLSGGGSSISAANENNPSGSQEIVNLNTATKEQLCKITGIGDKKADLILQYRQEHGSFNSVDDLKNINGFGEKTVTKLKPMLAV</sequence>
<dbReference type="RefSeq" id="WP_124031384.1">
    <property type="nucleotide sequence ID" value="NZ_CAKMAX010000008.1"/>
</dbReference>
<proteinExistence type="predicted"/>
<dbReference type="GO" id="GO:0015628">
    <property type="term" value="P:protein secretion by the type II secretion system"/>
    <property type="evidence" value="ECO:0007669"/>
    <property type="project" value="TreeGrafter"/>
</dbReference>
<dbReference type="EMBL" id="JAKHPH010000011">
    <property type="protein sequence ID" value="MCZ3667719.1"/>
    <property type="molecule type" value="Genomic_DNA"/>
</dbReference>
<feature type="transmembrane region" description="Helical" evidence="1">
    <location>
        <begin position="15"/>
        <end position="33"/>
    </location>
</feature>
<protein>
    <submittedName>
        <fullName evidence="3">Helix-hairpin-helix domain-containing protein</fullName>
    </submittedName>
</protein>
<keyword evidence="1" id="KW-0472">Membrane</keyword>
<evidence type="ECO:0000313" key="3">
    <source>
        <dbReference type="EMBL" id="MCZ3667719.1"/>
    </source>
</evidence>
<reference evidence="3 6" key="1">
    <citation type="submission" date="2022-01" db="EMBL/GenBank/DDBJ databases">
        <title>VMRC isolate genome collection.</title>
        <authorList>
            <person name="France M."/>
            <person name="Rutt L."/>
            <person name="Humphrys M."/>
            <person name="Ravel J."/>
        </authorList>
    </citation>
    <scope>NUCLEOTIDE SEQUENCE</scope>
    <source>
        <strain evidence="4 6">C0030B4</strain>
        <strain evidence="3">C0048A1</strain>
    </source>
</reference>
<feature type="domain" description="Helix-hairpin-helix DNA-binding motif class 1" evidence="2">
    <location>
        <begin position="163"/>
        <end position="182"/>
    </location>
</feature>
<comment type="caution">
    <text evidence="3">The sequence shown here is derived from an EMBL/GenBank/DDBJ whole genome shotgun (WGS) entry which is preliminary data.</text>
</comment>
<dbReference type="InterPro" id="IPR019554">
    <property type="entry name" value="Soluble_ligand-bd"/>
</dbReference>
<dbReference type="EMBL" id="JAKHMS010000001">
    <property type="protein sequence ID" value="MCZ3780735.1"/>
    <property type="molecule type" value="Genomic_DNA"/>
</dbReference>
<keyword evidence="6" id="KW-1185">Reference proteome</keyword>
<dbReference type="GO" id="GO:0003677">
    <property type="term" value="F:DNA binding"/>
    <property type="evidence" value="ECO:0007669"/>
    <property type="project" value="InterPro"/>
</dbReference>
<evidence type="ECO:0000313" key="4">
    <source>
        <dbReference type="EMBL" id="MCZ3780735.1"/>
    </source>
</evidence>
<dbReference type="InterPro" id="IPR010994">
    <property type="entry name" value="RuvA_2-like"/>
</dbReference>
<dbReference type="Pfam" id="PF10531">
    <property type="entry name" value="SLBB"/>
    <property type="match status" value="1"/>
</dbReference>
<accession>A0AAW5WT31</accession>
<dbReference type="PANTHER" id="PTHR21180:SF32">
    <property type="entry name" value="ENDONUCLEASE_EXONUCLEASE_PHOSPHATASE FAMILY DOMAIN-CONTAINING PROTEIN 1"/>
    <property type="match status" value="1"/>
</dbReference>
<dbReference type="GO" id="GO:0015627">
    <property type="term" value="C:type II protein secretion system complex"/>
    <property type="evidence" value="ECO:0007669"/>
    <property type="project" value="TreeGrafter"/>
</dbReference>
<dbReference type="SUPFAM" id="SSF47781">
    <property type="entry name" value="RuvA domain 2-like"/>
    <property type="match status" value="1"/>
</dbReference>
<dbReference type="Gene3D" id="1.10.150.280">
    <property type="entry name" value="AF1531-like domain"/>
    <property type="match status" value="1"/>
</dbReference>
<organism evidence="3 5">
    <name type="scientific">Limosilactobacillus vaginalis</name>
    <dbReference type="NCBI Taxonomy" id="1633"/>
    <lineage>
        <taxon>Bacteria</taxon>
        <taxon>Bacillati</taxon>
        <taxon>Bacillota</taxon>
        <taxon>Bacilli</taxon>
        <taxon>Lactobacillales</taxon>
        <taxon>Lactobacillaceae</taxon>
        <taxon>Limosilactobacillus</taxon>
    </lineage>
</organism>
<dbReference type="NCBIfam" id="TIGR00426">
    <property type="entry name" value="competence protein ComEA helix-hairpin-helix repeat region"/>
    <property type="match status" value="1"/>
</dbReference>
<dbReference type="SMART" id="SM00278">
    <property type="entry name" value="HhH1"/>
    <property type="match status" value="2"/>
</dbReference>
<keyword evidence="1" id="KW-0812">Transmembrane</keyword>
<evidence type="ECO:0000313" key="6">
    <source>
        <dbReference type="Proteomes" id="UP001527392"/>
    </source>
</evidence>
<gene>
    <name evidence="4" type="ORF">L2504_01025</name>
    <name evidence="3" type="ORF">L2724_05390</name>
</gene>